<dbReference type="Gene3D" id="2.70.70.10">
    <property type="entry name" value="Glucose Permease (Domain IIA)"/>
    <property type="match status" value="1"/>
</dbReference>
<evidence type="ECO:0000256" key="4">
    <source>
        <dbReference type="SAM" id="SignalP"/>
    </source>
</evidence>
<keyword evidence="2" id="KW-0378">Hydrolase</keyword>
<dbReference type="InterPro" id="IPR011055">
    <property type="entry name" value="Dup_hybrid_motif"/>
</dbReference>
<evidence type="ECO:0000313" key="7">
    <source>
        <dbReference type="Proteomes" id="UP001268896"/>
    </source>
</evidence>
<name>A0AAW8UHZ0_ENTCA</name>
<organism evidence="6 7">
    <name type="scientific">Enterococcus casseliflavus</name>
    <name type="common">Enterococcus flavescens</name>
    <dbReference type="NCBI Taxonomy" id="37734"/>
    <lineage>
        <taxon>Bacteria</taxon>
        <taxon>Bacillati</taxon>
        <taxon>Bacillota</taxon>
        <taxon>Bacilli</taxon>
        <taxon>Lactobacillales</taxon>
        <taxon>Enterococcaceae</taxon>
        <taxon>Enterococcus</taxon>
    </lineage>
</organism>
<feature type="compositionally biased region" description="Low complexity" evidence="3">
    <location>
        <begin position="185"/>
        <end position="202"/>
    </location>
</feature>
<feature type="chain" id="PRO_5043645267" evidence="4">
    <location>
        <begin position="26"/>
        <end position="506"/>
    </location>
</feature>
<proteinExistence type="inferred from homology"/>
<dbReference type="AlphaFoldDB" id="A0AAW8UHZ0"/>
<accession>A0AAW8UHZ0</accession>
<dbReference type="InterPro" id="IPR051056">
    <property type="entry name" value="Glycosyl_Hydrolase_73"/>
</dbReference>
<dbReference type="Proteomes" id="UP001268896">
    <property type="component" value="Unassembled WGS sequence"/>
</dbReference>
<dbReference type="SMART" id="SM00047">
    <property type="entry name" value="LYZ2"/>
    <property type="match status" value="1"/>
</dbReference>
<evidence type="ECO:0000256" key="3">
    <source>
        <dbReference type="SAM" id="MobiDB-lite"/>
    </source>
</evidence>
<evidence type="ECO:0000256" key="1">
    <source>
        <dbReference type="ARBA" id="ARBA00010266"/>
    </source>
</evidence>
<comment type="similarity">
    <text evidence="1">Belongs to the glycosyl hydrolase 73 family.</text>
</comment>
<feature type="compositionally biased region" description="Acidic residues" evidence="3">
    <location>
        <begin position="105"/>
        <end position="115"/>
    </location>
</feature>
<dbReference type="Pfam" id="PF01832">
    <property type="entry name" value="Glucosaminidase"/>
    <property type="match status" value="1"/>
</dbReference>
<dbReference type="Gene3D" id="4.10.80.30">
    <property type="entry name" value="DNA polymerase, domain 6"/>
    <property type="match status" value="1"/>
</dbReference>
<dbReference type="InterPro" id="IPR002901">
    <property type="entry name" value="MGlyc_endo_b_GlcNAc-like_dom"/>
</dbReference>
<protein>
    <submittedName>
        <fullName evidence="6">Peptidoglycan DD-metalloendopeptidase family protein</fullName>
    </submittedName>
</protein>
<feature type="compositionally biased region" description="Polar residues" evidence="3">
    <location>
        <begin position="166"/>
        <end position="175"/>
    </location>
</feature>
<feature type="compositionally biased region" description="Low complexity" evidence="3">
    <location>
        <begin position="32"/>
        <end position="53"/>
    </location>
</feature>
<dbReference type="InterPro" id="IPR016047">
    <property type="entry name" value="M23ase_b-sheet_dom"/>
</dbReference>
<gene>
    <name evidence="6" type="ORF">P7I32_01540</name>
</gene>
<dbReference type="Pfam" id="PF01551">
    <property type="entry name" value="Peptidase_M23"/>
    <property type="match status" value="1"/>
</dbReference>
<feature type="domain" description="Mannosyl-glycoprotein endo-beta-N-acetylglucosamidase-like" evidence="5">
    <location>
        <begin position="209"/>
        <end position="369"/>
    </location>
</feature>
<dbReference type="EMBL" id="JARQDV010000001">
    <property type="protein sequence ID" value="MDT2963277.1"/>
    <property type="molecule type" value="Genomic_DNA"/>
</dbReference>
<dbReference type="SUPFAM" id="SSF51261">
    <property type="entry name" value="Duplicated hybrid motif"/>
    <property type="match status" value="1"/>
</dbReference>
<comment type="caution">
    <text evidence="6">The sequence shown here is derived from an EMBL/GenBank/DDBJ whole genome shotgun (WGS) entry which is preliminary data.</text>
</comment>
<reference evidence="6" key="1">
    <citation type="submission" date="2023-03" db="EMBL/GenBank/DDBJ databases">
        <authorList>
            <person name="Shen W."/>
            <person name="Cai J."/>
        </authorList>
    </citation>
    <scope>NUCLEOTIDE SEQUENCE</scope>
    <source>
        <strain evidence="6">K72-2</strain>
    </source>
</reference>
<dbReference type="CDD" id="cd12797">
    <property type="entry name" value="M23_peptidase"/>
    <property type="match status" value="1"/>
</dbReference>
<feature type="compositionally biased region" description="Low complexity" evidence="3">
    <location>
        <begin position="83"/>
        <end position="95"/>
    </location>
</feature>
<dbReference type="Gene3D" id="1.10.530.10">
    <property type="match status" value="1"/>
</dbReference>
<keyword evidence="4" id="KW-0732">Signal</keyword>
<dbReference type="PANTHER" id="PTHR33308:SF9">
    <property type="entry name" value="PEPTIDOGLYCAN HYDROLASE FLGJ"/>
    <property type="match status" value="1"/>
</dbReference>
<dbReference type="RefSeq" id="WP_270289992.1">
    <property type="nucleotide sequence ID" value="NZ_JALKPN010000002.1"/>
</dbReference>
<sequence>MKHSQKGVALLLVCGQLLAGVPVSAAVVASESTTVTQTSETAAQASDSSTAGTIEETAPAVEGQVPDPEQGSVPVESVPEGSETAPEGTGQTEEPTPVPQPTPEPEPEPTPEPEPELPSKPEPSQPEEPTPAPKPEKPTQPEAPKPETQPEKPKPSKPVETKPTPEANSDASQETPAAVSPIMPPSTQAPSAPSQSDPTPQQGSETTLTVTPVKEVWDFIQEIGEDAREIGLKNDLYASVMIAQAILESGGGQSRLSQAPYFNLFGIKGTYQGQGVAFRTQEDDGSGNHYTITATFRQYTGYKESLMDYARLLKEGVGQQSDFYKGVWKSEAASYQEAARYLTGRYATDTTYDQKLTALIEAYALTRYDQKKPDVTASETYLFPVEKAVVTSTFGPRWGSFHRGVDFAAAFGTPILASQSGTVIRSEVHPSWGNYVAILHEDGMTTLYAHNQQNLVKVGQQVERGETIALMGSTGNSTGAHLHFEVSASPSLSQAQLIDPIAFLTK</sequence>
<evidence type="ECO:0000313" key="6">
    <source>
        <dbReference type="EMBL" id="MDT2963277.1"/>
    </source>
</evidence>
<dbReference type="PANTHER" id="PTHR33308">
    <property type="entry name" value="PEPTIDOGLYCAN HYDROLASE FLGJ"/>
    <property type="match status" value="1"/>
</dbReference>
<dbReference type="GO" id="GO:0004040">
    <property type="term" value="F:amidase activity"/>
    <property type="evidence" value="ECO:0007669"/>
    <property type="project" value="InterPro"/>
</dbReference>
<evidence type="ECO:0000256" key="2">
    <source>
        <dbReference type="ARBA" id="ARBA00022801"/>
    </source>
</evidence>
<feature type="signal peptide" evidence="4">
    <location>
        <begin position="1"/>
        <end position="25"/>
    </location>
</feature>
<feature type="compositionally biased region" description="Pro residues" evidence="3">
    <location>
        <begin position="116"/>
        <end position="133"/>
    </location>
</feature>
<feature type="compositionally biased region" description="Basic and acidic residues" evidence="3">
    <location>
        <begin position="134"/>
        <end position="160"/>
    </location>
</feature>
<evidence type="ECO:0000259" key="5">
    <source>
        <dbReference type="SMART" id="SM00047"/>
    </source>
</evidence>
<feature type="region of interest" description="Disordered" evidence="3">
    <location>
        <begin position="32"/>
        <end position="210"/>
    </location>
</feature>